<sequence>MNKDTISPKVYASIIATGLMSFCGVLVETAMNVAFPTLMRDFHVSTNVVQWMTSIALLAVSIIVPISAALKSTYKTKSLFLVSNFLFLIGLLIDATALNFWILLFGRVIQGIGTGIALPLMFNIILEQVPKHKIGMMMGFGNMITGIAPALGLTFGGVVLHSLGWRSIFWLLIPIVLISLGLGTWGIQQGSTLRKVTIDKLSFVAIAVFFTSMIFGFSNLGTGSFLTVLLPIIIAILFAWLLIWRSTRIEEPILKLSLFKQKDFSGHVLGFFLIQIFNLGNGFLLPNFIQQVNGNDALIAGLIILPAGIAGAVMSPLGGKLLDIYGARKPILIGTSMMLVETAIFSLFTAQMSNTFIMLIYIIYMAGMGMAIGDVMTDTLSVIDIKESAQGNAILNTTQQFAGAVGTSITSAIVTISQKQYSSLASGTRIGTQHAYILLFILAIIIVATFIRFAGKNQK</sequence>
<dbReference type="InterPro" id="IPR036259">
    <property type="entry name" value="MFS_trans_sf"/>
</dbReference>
<feature type="transmembrane region" description="Helical" evidence="6">
    <location>
        <begin position="12"/>
        <end position="31"/>
    </location>
</feature>
<dbReference type="SUPFAM" id="SSF103473">
    <property type="entry name" value="MFS general substrate transporter"/>
    <property type="match status" value="1"/>
</dbReference>
<feature type="domain" description="Major facilitator superfamily (MFS) profile" evidence="7">
    <location>
        <begin position="13"/>
        <end position="458"/>
    </location>
</feature>
<feature type="transmembrane region" description="Helical" evidence="6">
    <location>
        <begin position="297"/>
        <end position="319"/>
    </location>
</feature>
<dbReference type="PANTHER" id="PTHR42718">
    <property type="entry name" value="MAJOR FACILITATOR SUPERFAMILY MULTIDRUG TRANSPORTER MFSC"/>
    <property type="match status" value="1"/>
</dbReference>
<dbReference type="GO" id="GO:0005886">
    <property type="term" value="C:plasma membrane"/>
    <property type="evidence" value="ECO:0007669"/>
    <property type="project" value="UniProtKB-SubCell"/>
</dbReference>
<protein>
    <submittedName>
        <fullName evidence="8">MFS family major facilitator transporter</fullName>
    </submittedName>
</protein>
<dbReference type="PROSITE" id="PS50850">
    <property type="entry name" value="MFS"/>
    <property type="match status" value="1"/>
</dbReference>
<dbReference type="EMBL" id="AZFM01000016">
    <property type="protein sequence ID" value="KRL89942.1"/>
    <property type="molecule type" value="Genomic_DNA"/>
</dbReference>
<dbReference type="STRING" id="1423763.FC46_GL000438"/>
<gene>
    <name evidence="8" type="ORF">FC46_GL000438</name>
</gene>
<evidence type="ECO:0000256" key="1">
    <source>
        <dbReference type="ARBA" id="ARBA00004651"/>
    </source>
</evidence>
<dbReference type="Gene3D" id="1.20.1250.20">
    <property type="entry name" value="MFS general substrate transporter like domains"/>
    <property type="match status" value="2"/>
</dbReference>
<keyword evidence="2" id="KW-0813">Transport</keyword>
<feature type="transmembrane region" description="Helical" evidence="6">
    <location>
        <begin position="198"/>
        <end position="217"/>
    </location>
</feature>
<feature type="transmembrane region" description="Helical" evidence="6">
    <location>
        <begin position="264"/>
        <end position="285"/>
    </location>
</feature>
<proteinExistence type="predicted"/>
<evidence type="ECO:0000313" key="8">
    <source>
        <dbReference type="EMBL" id="KRL89942.1"/>
    </source>
</evidence>
<evidence type="ECO:0000256" key="3">
    <source>
        <dbReference type="ARBA" id="ARBA00022692"/>
    </source>
</evidence>
<comment type="caution">
    <text evidence="8">The sequence shown here is derived from an EMBL/GenBank/DDBJ whole genome shotgun (WGS) entry which is preliminary data.</text>
</comment>
<dbReference type="InterPro" id="IPR011701">
    <property type="entry name" value="MFS"/>
</dbReference>
<dbReference type="PATRIC" id="fig|1423763.3.peg.442"/>
<feature type="transmembrane region" description="Helical" evidence="6">
    <location>
        <begin position="51"/>
        <end position="70"/>
    </location>
</feature>
<feature type="transmembrane region" description="Helical" evidence="6">
    <location>
        <begin position="79"/>
        <end position="102"/>
    </location>
</feature>
<keyword evidence="3 6" id="KW-0812">Transmembrane</keyword>
<dbReference type="RefSeq" id="WP_057798726.1">
    <property type="nucleotide sequence ID" value="NZ_AZFM01000016.1"/>
</dbReference>
<comment type="subcellular location">
    <subcellularLocation>
        <location evidence="1">Cell membrane</location>
        <topology evidence="1">Multi-pass membrane protein</topology>
    </subcellularLocation>
</comment>
<dbReference type="InterPro" id="IPR020846">
    <property type="entry name" value="MFS_dom"/>
</dbReference>
<organism evidence="8 9">
    <name type="scientific">Lactobacillus kalixensis DSM 16043</name>
    <dbReference type="NCBI Taxonomy" id="1423763"/>
    <lineage>
        <taxon>Bacteria</taxon>
        <taxon>Bacillati</taxon>
        <taxon>Bacillota</taxon>
        <taxon>Bacilli</taxon>
        <taxon>Lactobacillales</taxon>
        <taxon>Lactobacillaceae</taxon>
        <taxon>Lactobacillus</taxon>
    </lineage>
</organism>
<evidence type="ECO:0000313" key="9">
    <source>
        <dbReference type="Proteomes" id="UP000051036"/>
    </source>
</evidence>
<dbReference type="GO" id="GO:0022857">
    <property type="term" value="F:transmembrane transporter activity"/>
    <property type="evidence" value="ECO:0007669"/>
    <property type="project" value="InterPro"/>
</dbReference>
<evidence type="ECO:0000256" key="2">
    <source>
        <dbReference type="ARBA" id="ARBA00022448"/>
    </source>
</evidence>
<feature type="transmembrane region" description="Helical" evidence="6">
    <location>
        <begin position="435"/>
        <end position="455"/>
    </location>
</feature>
<keyword evidence="9" id="KW-1185">Reference proteome</keyword>
<dbReference type="Proteomes" id="UP000051036">
    <property type="component" value="Unassembled WGS sequence"/>
</dbReference>
<evidence type="ECO:0000259" key="7">
    <source>
        <dbReference type="PROSITE" id="PS50850"/>
    </source>
</evidence>
<feature type="transmembrane region" description="Helical" evidence="6">
    <location>
        <begin position="223"/>
        <end position="243"/>
    </location>
</feature>
<keyword evidence="5 6" id="KW-0472">Membrane</keyword>
<feature type="transmembrane region" description="Helical" evidence="6">
    <location>
        <begin position="138"/>
        <end position="161"/>
    </location>
</feature>
<evidence type="ECO:0000256" key="5">
    <source>
        <dbReference type="ARBA" id="ARBA00023136"/>
    </source>
</evidence>
<reference evidence="8 9" key="1">
    <citation type="journal article" date="2015" name="Genome Announc.">
        <title>Expanding the biotechnology potential of lactobacilli through comparative genomics of 213 strains and associated genera.</title>
        <authorList>
            <person name="Sun Z."/>
            <person name="Harris H.M."/>
            <person name="McCann A."/>
            <person name="Guo C."/>
            <person name="Argimon S."/>
            <person name="Zhang W."/>
            <person name="Yang X."/>
            <person name="Jeffery I.B."/>
            <person name="Cooney J.C."/>
            <person name="Kagawa T.F."/>
            <person name="Liu W."/>
            <person name="Song Y."/>
            <person name="Salvetti E."/>
            <person name="Wrobel A."/>
            <person name="Rasinkangas P."/>
            <person name="Parkhill J."/>
            <person name="Rea M.C."/>
            <person name="O'Sullivan O."/>
            <person name="Ritari J."/>
            <person name="Douillard F.P."/>
            <person name="Paul Ross R."/>
            <person name="Yang R."/>
            <person name="Briner A.E."/>
            <person name="Felis G.E."/>
            <person name="de Vos W.M."/>
            <person name="Barrangou R."/>
            <person name="Klaenhammer T.R."/>
            <person name="Caufield P.W."/>
            <person name="Cui Y."/>
            <person name="Zhang H."/>
            <person name="O'Toole P.W."/>
        </authorList>
    </citation>
    <scope>NUCLEOTIDE SEQUENCE [LARGE SCALE GENOMIC DNA]</scope>
    <source>
        <strain evidence="8 9">DSM 16043</strain>
    </source>
</reference>
<accession>A0A0R1U9D9</accession>
<evidence type="ECO:0000256" key="4">
    <source>
        <dbReference type="ARBA" id="ARBA00022989"/>
    </source>
</evidence>
<feature type="transmembrane region" description="Helical" evidence="6">
    <location>
        <begin position="108"/>
        <end position="126"/>
    </location>
</feature>
<dbReference type="PANTHER" id="PTHR42718:SF9">
    <property type="entry name" value="MAJOR FACILITATOR SUPERFAMILY MULTIDRUG TRANSPORTER MFSC"/>
    <property type="match status" value="1"/>
</dbReference>
<evidence type="ECO:0000256" key="6">
    <source>
        <dbReference type="SAM" id="Phobius"/>
    </source>
</evidence>
<keyword evidence="4 6" id="KW-1133">Transmembrane helix</keyword>
<name>A0A0R1U9D9_9LACO</name>
<dbReference type="PRINTS" id="PR01036">
    <property type="entry name" value="TCRTETB"/>
</dbReference>
<feature type="transmembrane region" description="Helical" evidence="6">
    <location>
        <begin position="167"/>
        <end position="186"/>
    </location>
</feature>
<dbReference type="OrthoDB" id="9816041at2"/>
<dbReference type="AlphaFoldDB" id="A0A0R1U9D9"/>
<dbReference type="Pfam" id="PF07690">
    <property type="entry name" value="MFS_1"/>
    <property type="match status" value="1"/>
</dbReference>